<keyword evidence="1 4" id="KW-0645">Protease</keyword>
<accession>A0ABS6ASA9</accession>
<dbReference type="InterPro" id="IPR023562">
    <property type="entry name" value="ClpP/TepA"/>
</dbReference>
<dbReference type="NCBIfam" id="NF045542">
    <property type="entry name" value="Clp_rel_HeadMat"/>
    <property type="match status" value="1"/>
</dbReference>
<dbReference type="GO" id="GO:0006508">
    <property type="term" value="P:proteolysis"/>
    <property type="evidence" value="ECO:0007669"/>
    <property type="project" value="UniProtKB-KW"/>
</dbReference>
<dbReference type="CDD" id="cd07016">
    <property type="entry name" value="S14_ClpP_1"/>
    <property type="match status" value="1"/>
</dbReference>
<evidence type="ECO:0000313" key="4">
    <source>
        <dbReference type="EMBL" id="MBU3032391.1"/>
    </source>
</evidence>
<proteinExistence type="predicted"/>
<gene>
    <name evidence="4" type="ORF">KNW02_20175</name>
</gene>
<name>A0ABS6ASA9_9RHOB</name>
<dbReference type="GO" id="GO:0008233">
    <property type="term" value="F:peptidase activity"/>
    <property type="evidence" value="ECO:0007669"/>
    <property type="project" value="UniProtKB-KW"/>
</dbReference>
<keyword evidence="2" id="KW-0378">Hydrolase</keyword>
<organism evidence="4 5">
    <name type="scientific">Paracoccus marinaquae</name>
    <dbReference type="NCBI Taxonomy" id="2841926"/>
    <lineage>
        <taxon>Bacteria</taxon>
        <taxon>Pseudomonadati</taxon>
        <taxon>Pseudomonadota</taxon>
        <taxon>Alphaproteobacteria</taxon>
        <taxon>Rhodobacterales</taxon>
        <taxon>Paracoccaceae</taxon>
        <taxon>Paracoccus</taxon>
    </lineage>
</organism>
<evidence type="ECO:0000256" key="3">
    <source>
        <dbReference type="ARBA" id="ARBA00022825"/>
    </source>
</evidence>
<reference evidence="4" key="1">
    <citation type="submission" date="2021-06" db="EMBL/GenBank/DDBJ databases">
        <title>Paracoccus bacterium XHP0099 sp. nov., isolated from the surface waters of the Yellow Sea.</title>
        <authorList>
            <person name="Xue H."/>
            <person name="Zhang D."/>
        </authorList>
    </citation>
    <scope>NUCLEOTIDE SEQUENCE</scope>
    <source>
        <strain evidence="4">XHP0099</strain>
    </source>
</reference>
<sequence>MSLRDLPAGPDFQRPATYQFDTPSDALAKWADMPSPATASDNTTITMLDIIGDDGMGGGVSAKRIAAALRAIGNRDITVQINSPGGDMFEGIAIYNLLRAHPARIMVEVLGIAASAASVIAMAGDDIRMGLGSFMMVHNAWGMVIGNRHDMREAAIVFEQFDAAIADIYEVRTGMKRSDIEQLMDAETFMAAAQAVEYGFADVVDDAEIHPETNASAPIRPEIYAKRRIDAALAQQGISRTERRKMFCQIAGMHDAADTATHDAGFHAAAIQRLIDTIRS</sequence>
<evidence type="ECO:0000256" key="2">
    <source>
        <dbReference type="ARBA" id="ARBA00022801"/>
    </source>
</evidence>
<dbReference type="PANTHER" id="PTHR10381:SF70">
    <property type="entry name" value="ATP-DEPENDENT CLP PROTEASE PROTEOLYTIC SUBUNIT"/>
    <property type="match status" value="1"/>
</dbReference>
<evidence type="ECO:0000313" key="5">
    <source>
        <dbReference type="Proteomes" id="UP001166191"/>
    </source>
</evidence>
<dbReference type="RefSeq" id="WP_216034974.1">
    <property type="nucleotide sequence ID" value="NZ_JAHKNG010000091.1"/>
</dbReference>
<keyword evidence="3" id="KW-0720">Serine protease</keyword>
<keyword evidence="5" id="KW-1185">Reference proteome</keyword>
<dbReference type="PANTHER" id="PTHR10381">
    <property type="entry name" value="ATP-DEPENDENT CLP PROTEASE PROTEOLYTIC SUBUNIT"/>
    <property type="match status" value="1"/>
</dbReference>
<dbReference type="Proteomes" id="UP001166191">
    <property type="component" value="Unassembled WGS sequence"/>
</dbReference>
<protein>
    <submittedName>
        <fullName evidence="4">Clp protease ClpP</fullName>
    </submittedName>
</protein>
<dbReference type="Pfam" id="PF00574">
    <property type="entry name" value="CLP_protease"/>
    <property type="match status" value="1"/>
</dbReference>
<dbReference type="EMBL" id="JAHKNG010000091">
    <property type="protein sequence ID" value="MBU3032391.1"/>
    <property type="molecule type" value="Genomic_DNA"/>
</dbReference>
<evidence type="ECO:0000256" key="1">
    <source>
        <dbReference type="ARBA" id="ARBA00022670"/>
    </source>
</evidence>
<comment type="caution">
    <text evidence="4">The sequence shown here is derived from an EMBL/GenBank/DDBJ whole genome shotgun (WGS) entry which is preliminary data.</text>
</comment>